<dbReference type="Gene3D" id="1.10.101.10">
    <property type="entry name" value="PGBD-like superfamily/PGBD"/>
    <property type="match status" value="1"/>
</dbReference>
<feature type="domain" description="Transglycosylase SLT" evidence="2">
    <location>
        <begin position="34"/>
        <end position="277"/>
    </location>
</feature>
<proteinExistence type="predicted"/>
<dbReference type="PANTHER" id="PTHR30163:SF8">
    <property type="entry name" value="LYTIC MUREIN TRANSGLYCOSYLASE"/>
    <property type="match status" value="1"/>
</dbReference>
<dbReference type="NCBIfam" id="TIGR02283">
    <property type="entry name" value="MltB_2"/>
    <property type="match status" value="1"/>
</dbReference>
<dbReference type="GO" id="GO:0008933">
    <property type="term" value="F:peptidoglycan lytic transglycosylase activity"/>
    <property type="evidence" value="ECO:0007669"/>
    <property type="project" value="TreeGrafter"/>
</dbReference>
<evidence type="ECO:0000259" key="2">
    <source>
        <dbReference type="Pfam" id="PF13406"/>
    </source>
</evidence>
<dbReference type="AlphaFoldDB" id="A0A1J5RXD0"/>
<evidence type="ECO:0000259" key="1">
    <source>
        <dbReference type="Pfam" id="PF01471"/>
    </source>
</evidence>
<feature type="domain" description="Peptidoglycan binding-like" evidence="1">
    <location>
        <begin position="410"/>
        <end position="459"/>
    </location>
</feature>
<dbReference type="Pfam" id="PF13406">
    <property type="entry name" value="SLT_2"/>
    <property type="match status" value="2"/>
</dbReference>
<accession>A0A1J5RXD0</accession>
<dbReference type="EC" id="4.2.2.-" evidence="3"/>
<dbReference type="SUPFAM" id="SSF53955">
    <property type="entry name" value="Lysozyme-like"/>
    <property type="match status" value="2"/>
</dbReference>
<dbReference type="InterPro" id="IPR036366">
    <property type="entry name" value="PGBDSf"/>
</dbReference>
<feature type="domain" description="Transglycosylase SLT" evidence="2">
    <location>
        <begin position="314"/>
        <end position="385"/>
    </location>
</feature>
<dbReference type="Gene3D" id="1.10.8.350">
    <property type="entry name" value="Bacterial muramidase"/>
    <property type="match status" value="1"/>
</dbReference>
<reference evidence="3" key="1">
    <citation type="submission" date="2016-10" db="EMBL/GenBank/DDBJ databases">
        <title>Sequence of Gallionella enrichment culture.</title>
        <authorList>
            <person name="Poehlein A."/>
            <person name="Muehling M."/>
            <person name="Daniel R."/>
        </authorList>
    </citation>
    <scope>NUCLEOTIDE SEQUENCE</scope>
</reference>
<dbReference type="Pfam" id="PF01471">
    <property type="entry name" value="PG_binding_1"/>
    <property type="match status" value="1"/>
</dbReference>
<dbReference type="EMBL" id="MLJW01000222">
    <property type="protein sequence ID" value="OIQ92797.1"/>
    <property type="molecule type" value="Genomic_DNA"/>
</dbReference>
<sequence>MLTLIPVLSIRILSILTILGFVLYSNVVLAQDDFVTWADTLKQEAIESGISEATVTATLNHIELLPDVIEMDHSQPEFISPFLDYYTQRVDARKIARGRELLSLYDALLNKIEAQYGVPKALLVAFWGMETNFGDYQGNIDTLSALATLAYDGRRVGFFRNQLLDAMRIIDSGDARVTELRGSWAGAFGNMQFMPSTFMAYAVDADGDNHIDIVNSMSDAFASAANYLSQAGWHDGELAMIEVYLPHDFKWKNAQLNLRKPVGDWEKMGVRYIAEVADADERGLMPSVITVKHEITKKSKSRKHAHSFHKKTSMKNRQASQLYSSTMVQSISYTSAIPKNVSVQAAILLPQGWRGPAFMVFDNFDVVMDWNHSVNYALSVVQLAKRINHESRIVGGQSAEAGALTFQQMFELQDSLNQRGFDSGEPDGFPGLQTQAAVRAYQLSQHLPADGYASPSLLNGLLSDLHEQKLE</sequence>
<dbReference type="SUPFAM" id="SSF47090">
    <property type="entry name" value="PGBD-like"/>
    <property type="match status" value="1"/>
</dbReference>
<keyword evidence="3" id="KW-0456">Lyase</keyword>
<comment type="caution">
    <text evidence="3">The sequence shown here is derived from an EMBL/GenBank/DDBJ whole genome shotgun (WGS) entry which is preliminary data.</text>
</comment>
<name>A0A1J5RXD0_9ZZZZ</name>
<protein>
    <submittedName>
        <fullName evidence="3">Membrane-bound lytic murein transglycosylase B</fullName>
        <ecNumber evidence="3">4.2.2.-</ecNumber>
    </submittedName>
</protein>
<dbReference type="InterPro" id="IPR031304">
    <property type="entry name" value="SLT_2"/>
</dbReference>
<dbReference type="InterPro" id="IPR043426">
    <property type="entry name" value="MltB-like"/>
</dbReference>
<dbReference type="InterPro" id="IPR002477">
    <property type="entry name" value="Peptidoglycan-bd-like"/>
</dbReference>
<dbReference type="InterPro" id="IPR011970">
    <property type="entry name" value="MltB_2"/>
</dbReference>
<gene>
    <name evidence="3" type="primary">mltB_6</name>
    <name evidence="3" type="ORF">GALL_252390</name>
</gene>
<dbReference type="GO" id="GO:0009253">
    <property type="term" value="P:peptidoglycan catabolic process"/>
    <property type="evidence" value="ECO:0007669"/>
    <property type="project" value="TreeGrafter"/>
</dbReference>
<organism evidence="3">
    <name type="scientific">mine drainage metagenome</name>
    <dbReference type="NCBI Taxonomy" id="410659"/>
    <lineage>
        <taxon>unclassified sequences</taxon>
        <taxon>metagenomes</taxon>
        <taxon>ecological metagenomes</taxon>
    </lineage>
</organism>
<dbReference type="InterPro" id="IPR036365">
    <property type="entry name" value="PGBD-like_sf"/>
</dbReference>
<dbReference type="PANTHER" id="PTHR30163">
    <property type="entry name" value="MEMBRANE-BOUND LYTIC MUREIN TRANSGLYCOSYLASE B"/>
    <property type="match status" value="1"/>
</dbReference>
<evidence type="ECO:0000313" key="3">
    <source>
        <dbReference type="EMBL" id="OIQ92797.1"/>
    </source>
</evidence>
<dbReference type="FunFam" id="1.10.8.350:FF:000001">
    <property type="entry name" value="Lytic murein transglycosylase B"/>
    <property type="match status" value="1"/>
</dbReference>
<dbReference type="CDD" id="cd13399">
    <property type="entry name" value="Slt35-like"/>
    <property type="match status" value="1"/>
</dbReference>
<dbReference type="Gene3D" id="1.10.530.10">
    <property type="match status" value="1"/>
</dbReference>
<dbReference type="InterPro" id="IPR023346">
    <property type="entry name" value="Lysozyme-like_dom_sf"/>
</dbReference>